<dbReference type="OrthoDB" id="18915at2759"/>
<evidence type="ECO:0000256" key="1">
    <source>
        <dbReference type="ARBA" id="ARBA00000707"/>
    </source>
</evidence>
<dbReference type="PANTHER" id="PTHR12931:SF15">
    <property type="entry name" value="UBIQUITIN THIOESTERASE OTUBAIN-LIKE"/>
    <property type="match status" value="1"/>
</dbReference>
<evidence type="ECO:0000256" key="2">
    <source>
        <dbReference type="ARBA" id="ARBA00012759"/>
    </source>
</evidence>
<accession>A0A6A6VQ21</accession>
<keyword evidence="5" id="KW-0378">Hydrolase</keyword>
<dbReference type="GO" id="GO:0071108">
    <property type="term" value="P:protein K48-linked deubiquitination"/>
    <property type="evidence" value="ECO:0007669"/>
    <property type="project" value="TreeGrafter"/>
</dbReference>
<evidence type="ECO:0000256" key="4">
    <source>
        <dbReference type="ARBA" id="ARBA00022786"/>
    </source>
</evidence>
<dbReference type="Gene3D" id="1.20.1300.20">
    <property type="entry name" value="Peptidase C65 Otubain, subdomain 2"/>
    <property type="match status" value="1"/>
</dbReference>
<dbReference type="EC" id="3.4.19.12" evidence="2"/>
<feature type="compositionally biased region" description="Basic residues" evidence="7">
    <location>
        <begin position="626"/>
        <end position="635"/>
    </location>
</feature>
<sequence>MSRPAVVNGFQHGQPMQQHQHLYGPYGGLAGSLQTMQTTQPLHQSPHQFQPLQTLQTIPLQRPSQQRAASASAANTLPRLAHHHNPHNLNLHHHLRQHQPQYHHPQQHQLHHPHHFQSQHPHLQQHQELASLPQQQVVHHPTFSHHHPLSTGHLRRTHSSHAHFQMSDHGYAQPADDSDELQLSNAYADPPKPTGPLVSERMSTTAITAEYADNSDPVFRAKTAALPHKFAYYRTCRGDGHCGWRAIAYSYFESLISLGDHTRFETEEVRLKSMRNLTNAAGLDETTMGFFADDTFDLMAQLAASLRAMDGNAEDILLQRFNEENDSLSIITYFKLLTSAWVQTHPDEFLPYTFEYPDLKSYCQAHLERAECEIDHVAITGLSQAVIAPANLGLVVMYLDGSPGDEINPIVIVESAPGAPTITLLHRPGHYDILYKDASVPSVVPQQPPIQIHMLDYTDDFVALPSAAPSVVTSVMADIPGMLPLGIGQQWPSIGYDFTSSNAQPTQVGHMPLFEPAPAVPAAPAPMASPSFEFVPPVQAGHVHPPSVHSILLEPSSFPMHQSRRATVDHGPAIRHSKWTLEQPVSVSSQLLTAPMRDSPCNTMHFLNGQFQPEIWTPEKDQRPSGRVRHKSTSR</sequence>
<keyword evidence="6" id="KW-0788">Thiol protease</keyword>
<evidence type="ECO:0000313" key="10">
    <source>
        <dbReference type="Proteomes" id="UP000799440"/>
    </source>
</evidence>
<dbReference type="EMBL" id="MU006561">
    <property type="protein sequence ID" value="KAF2752293.1"/>
    <property type="molecule type" value="Genomic_DNA"/>
</dbReference>
<dbReference type="InterPro" id="IPR042468">
    <property type="entry name" value="Peptidase_C65_otubain_sub1"/>
</dbReference>
<feature type="region of interest" description="Disordered" evidence="7">
    <location>
        <begin position="140"/>
        <end position="198"/>
    </location>
</feature>
<organism evidence="9 10">
    <name type="scientific">Sporormia fimetaria CBS 119925</name>
    <dbReference type="NCBI Taxonomy" id="1340428"/>
    <lineage>
        <taxon>Eukaryota</taxon>
        <taxon>Fungi</taxon>
        <taxon>Dikarya</taxon>
        <taxon>Ascomycota</taxon>
        <taxon>Pezizomycotina</taxon>
        <taxon>Dothideomycetes</taxon>
        <taxon>Pleosporomycetidae</taxon>
        <taxon>Pleosporales</taxon>
        <taxon>Sporormiaceae</taxon>
        <taxon>Sporormia</taxon>
    </lineage>
</organism>
<reference evidence="9" key="1">
    <citation type="journal article" date="2020" name="Stud. Mycol.">
        <title>101 Dothideomycetes genomes: a test case for predicting lifestyles and emergence of pathogens.</title>
        <authorList>
            <person name="Haridas S."/>
            <person name="Albert R."/>
            <person name="Binder M."/>
            <person name="Bloem J."/>
            <person name="Labutti K."/>
            <person name="Salamov A."/>
            <person name="Andreopoulos B."/>
            <person name="Baker S."/>
            <person name="Barry K."/>
            <person name="Bills G."/>
            <person name="Bluhm B."/>
            <person name="Cannon C."/>
            <person name="Castanera R."/>
            <person name="Culley D."/>
            <person name="Daum C."/>
            <person name="Ezra D."/>
            <person name="Gonzalez J."/>
            <person name="Henrissat B."/>
            <person name="Kuo A."/>
            <person name="Liang C."/>
            <person name="Lipzen A."/>
            <person name="Lutzoni F."/>
            <person name="Magnuson J."/>
            <person name="Mondo S."/>
            <person name="Nolan M."/>
            <person name="Ohm R."/>
            <person name="Pangilinan J."/>
            <person name="Park H.-J."/>
            <person name="Ramirez L."/>
            <person name="Alfaro M."/>
            <person name="Sun H."/>
            <person name="Tritt A."/>
            <person name="Yoshinaga Y."/>
            <person name="Zwiers L.-H."/>
            <person name="Turgeon B."/>
            <person name="Goodwin S."/>
            <person name="Spatafora J."/>
            <person name="Crous P."/>
            <person name="Grigoriev I."/>
        </authorList>
    </citation>
    <scope>NUCLEOTIDE SEQUENCE</scope>
    <source>
        <strain evidence="9">CBS 119925</strain>
    </source>
</reference>
<evidence type="ECO:0000256" key="6">
    <source>
        <dbReference type="ARBA" id="ARBA00022807"/>
    </source>
</evidence>
<keyword evidence="10" id="KW-1185">Reference proteome</keyword>
<dbReference type="InterPro" id="IPR019400">
    <property type="entry name" value="Peptidase_C65_otubain"/>
</dbReference>
<dbReference type="GO" id="GO:0043130">
    <property type="term" value="F:ubiquitin binding"/>
    <property type="evidence" value="ECO:0007669"/>
    <property type="project" value="TreeGrafter"/>
</dbReference>
<evidence type="ECO:0000256" key="3">
    <source>
        <dbReference type="ARBA" id="ARBA00022670"/>
    </source>
</evidence>
<feature type="domain" description="OTU" evidence="8">
    <location>
        <begin position="231"/>
        <end position="437"/>
    </location>
</feature>
<evidence type="ECO:0000256" key="7">
    <source>
        <dbReference type="SAM" id="MobiDB-lite"/>
    </source>
</evidence>
<feature type="compositionally biased region" description="Basic residues" evidence="7">
    <location>
        <begin position="105"/>
        <end position="117"/>
    </location>
</feature>
<dbReference type="InterPro" id="IPR003323">
    <property type="entry name" value="OTU_dom"/>
</dbReference>
<dbReference type="PANTHER" id="PTHR12931">
    <property type="entry name" value="UBIQUITIN THIOLESTERASE PROTEIN OTUB"/>
    <property type="match status" value="1"/>
</dbReference>
<feature type="region of interest" description="Disordered" evidence="7">
    <location>
        <begin position="612"/>
        <end position="635"/>
    </location>
</feature>
<keyword evidence="3" id="KW-0645">Protease</keyword>
<name>A0A6A6VQ21_9PLEO</name>
<dbReference type="CDD" id="cd22749">
    <property type="entry name" value="Otubain_C65"/>
    <property type="match status" value="1"/>
</dbReference>
<keyword evidence="4" id="KW-0833">Ubl conjugation pathway</keyword>
<dbReference type="AlphaFoldDB" id="A0A6A6VQ21"/>
<dbReference type="Gene3D" id="3.30.200.60">
    <property type="entry name" value="Peptidase C65 Otubain, subdomain 1"/>
    <property type="match status" value="1"/>
</dbReference>
<dbReference type="Pfam" id="PF10275">
    <property type="entry name" value="Peptidase_C65"/>
    <property type="match status" value="1"/>
</dbReference>
<evidence type="ECO:0000256" key="5">
    <source>
        <dbReference type="ARBA" id="ARBA00022801"/>
    </source>
</evidence>
<evidence type="ECO:0000259" key="8">
    <source>
        <dbReference type="PROSITE" id="PS50802"/>
    </source>
</evidence>
<dbReference type="GO" id="GO:0004843">
    <property type="term" value="F:cysteine-type deubiquitinase activity"/>
    <property type="evidence" value="ECO:0007669"/>
    <property type="project" value="UniProtKB-EC"/>
</dbReference>
<dbReference type="GO" id="GO:0005634">
    <property type="term" value="C:nucleus"/>
    <property type="evidence" value="ECO:0007669"/>
    <property type="project" value="TreeGrafter"/>
</dbReference>
<gene>
    <name evidence="9" type="ORF">M011DRAFT_21193</name>
</gene>
<dbReference type="PROSITE" id="PS50802">
    <property type="entry name" value="OTU"/>
    <property type="match status" value="1"/>
</dbReference>
<dbReference type="InterPro" id="IPR042467">
    <property type="entry name" value="Peptidase_C65_otubain_sub2"/>
</dbReference>
<comment type="catalytic activity">
    <reaction evidence="1">
        <text>Thiol-dependent hydrolysis of ester, thioester, amide, peptide and isopeptide bonds formed by the C-terminal Gly of ubiquitin (a 76-residue protein attached to proteins as an intracellular targeting signal).</text>
        <dbReference type="EC" id="3.4.19.12"/>
    </reaction>
</comment>
<dbReference type="InterPro" id="IPR038765">
    <property type="entry name" value="Papain-like_cys_pep_sf"/>
</dbReference>
<protein>
    <recommendedName>
        <fullName evidence="2">ubiquitinyl hydrolase 1</fullName>
        <ecNumber evidence="2">3.4.19.12</ecNumber>
    </recommendedName>
</protein>
<feature type="compositionally biased region" description="Low complexity" evidence="7">
    <location>
        <begin position="118"/>
        <end position="127"/>
    </location>
</feature>
<proteinExistence type="predicted"/>
<feature type="compositionally biased region" description="Basic residues" evidence="7">
    <location>
        <begin position="142"/>
        <end position="161"/>
    </location>
</feature>
<evidence type="ECO:0000313" key="9">
    <source>
        <dbReference type="EMBL" id="KAF2752293.1"/>
    </source>
</evidence>
<feature type="region of interest" description="Disordered" evidence="7">
    <location>
        <begin position="96"/>
        <end position="127"/>
    </location>
</feature>
<dbReference type="GO" id="GO:0006508">
    <property type="term" value="P:proteolysis"/>
    <property type="evidence" value="ECO:0007669"/>
    <property type="project" value="UniProtKB-KW"/>
</dbReference>
<dbReference type="Proteomes" id="UP000799440">
    <property type="component" value="Unassembled WGS sequence"/>
</dbReference>
<dbReference type="SUPFAM" id="SSF54001">
    <property type="entry name" value="Cysteine proteinases"/>
    <property type="match status" value="1"/>
</dbReference>